<dbReference type="InterPro" id="IPR011009">
    <property type="entry name" value="Kinase-like_dom_sf"/>
</dbReference>
<evidence type="ECO:0000313" key="10">
    <source>
        <dbReference type="EMBL" id="KAK8898280.1"/>
    </source>
</evidence>
<keyword evidence="6" id="KW-0067">ATP-binding</keyword>
<keyword evidence="4" id="KW-0547">Nucleotide-binding</keyword>
<dbReference type="PANTHER" id="PTHR24361">
    <property type="entry name" value="MITOGEN-ACTIVATED KINASE KINASE KINASE"/>
    <property type="match status" value="1"/>
</dbReference>
<comment type="catalytic activity">
    <reaction evidence="7">
        <text>L-threonyl-[protein] + ATP = O-phospho-L-threonyl-[protein] + ADP + H(+)</text>
        <dbReference type="Rhea" id="RHEA:46608"/>
        <dbReference type="Rhea" id="RHEA-COMP:11060"/>
        <dbReference type="Rhea" id="RHEA-COMP:11605"/>
        <dbReference type="ChEBI" id="CHEBI:15378"/>
        <dbReference type="ChEBI" id="CHEBI:30013"/>
        <dbReference type="ChEBI" id="CHEBI:30616"/>
        <dbReference type="ChEBI" id="CHEBI:61977"/>
        <dbReference type="ChEBI" id="CHEBI:456216"/>
        <dbReference type="EC" id="2.7.11.1"/>
    </reaction>
</comment>
<evidence type="ECO:0000256" key="2">
    <source>
        <dbReference type="ARBA" id="ARBA00022527"/>
    </source>
</evidence>
<evidence type="ECO:0000256" key="4">
    <source>
        <dbReference type="ARBA" id="ARBA00022741"/>
    </source>
</evidence>
<comment type="caution">
    <text evidence="10">The sequence shown here is derived from an EMBL/GenBank/DDBJ whole genome shotgun (WGS) entry which is preliminary data.</text>
</comment>
<dbReference type="PROSITE" id="PS50011">
    <property type="entry name" value="PROTEIN_KINASE_DOM"/>
    <property type="match status" value="1"/>
</dbReference>
<dbReference type="SMART" id="SM00220">
    <property type="entry name" value="S_TKc"/>
    <property type="match status" value="1"/>
</dbReference>
<protein>
    <recommendedName>
        <fullName evidence="1">non-specific serine/threonine protein kinase</fullName>
        <ecNumber evidence="1">2.7.11.1</ecNumber>
    </recommendedName>
</protein>
<feature type="domain" description="Protein kinase" evidence="9">
    <location>
        <begin position="38"/>
        <end position="272"/>
    </location>
</feature>
<name>A0ABR2L7N8_9EUKA</name>
<evidence type="ECO:0000256" key="6">
    <source>
        <dbReference type="ARBA" id="ARBA00022840"/>
    </source>
</evidence>
<organism evidence="10 11">
    <name type="scientific">Tritrichomonas musculus</name>
    <dbReference type="NCBI Taxonomy" id="1915356"/>
    <lineage>
        <taxon>Eukaryota</taxon>
        <taxon>Metamonada</taxon>
        <taxon>Parabasalia</taxon>
        <taxon>Tritrichomonadida</taxon>
        <taxon>Tritrichomonadidae</taxon>
        <taxon>Tritrichomonas</taxon>
    </lineage>
</organism>
<dbReference type="InterPro" id="IPR001245">
    <property type="entry name" value="Ser-Thr/Tyr_kinase_cat_dom"/>
</dbReference>
<dbReference type="Pfam" id="PF07714">
    <property type="entry name" value="PK_Tyr_Ser-Thr"/>
    <property type="match status" value="1"/>
</dbReference>
<dbReference type="EMBL" id="JAPFFF010000001">
    <property type="protein sequence ID" value="KAK8898280.1"/>
    <property type="molecule type" value="Genomic_DNA"/>
</dbReference>
<dbReference type="Pfam" id="PF00069">
    <property type="entry name" value="Pkinase"/>
    <property type="match status" value="1"/>
</dbReference>
<dbReference type="Proteomes" id="UP001470230">
    <property type="component" value="Unassembled WGS sequence"/>
</dbReference>
<dbReference type="SUPFAM" id="SSF56112">
    <property type="entry name" value="Protein kinase-like (PK-like)"/>
    <property type="match status" value="1"/>
</dbReference>
<sequence length="298" mass="34129">MQSQSETEINQLKSDLEHESSGNQIPFKILDIKDINELEKIEEISFGGNGKIIKVFKDKTYALKIMNIKTLDIKSFKRFISEYEILNMLDHPNILKTYGIFLSDSTNPPMILLEYCINDMNQAVKEGSLSKVMLVVSIYEIAEGMKYIHHQNIIHLTEDFGISKLVTPDDSSSTVGFGTQKFMAPEIINEQHYDEKVDVYSFGVLVYFILSGGKMPEITLAQVANGKMANIPTSFTPFARDLITKCWNFEPHVRPSFDTILKLMDENNYNLLALSKNETQEIIQKVHNNQERIMPYIK</sequence>
<evidence type="ECO:0000256" key="1">
    <source>
        <dbReference type="ARBA" id="ARBA00012513"/>
    </source>
</evidence>
<evidence type="ECO:0000259" key="9">
    <source>
        <dbReference type="PROSITE" id="PS50011"/>
    </source>
</evidence>
<accession>A0ABR2L7N8</accession>
<evidence type="ECO:0000313" key="11">
    <source>
        <dbReference type="Proteomes" id="UP001470230"/>
    </source>
</evidence>
<dbReference type="InterPro" id="IPR000719">
    <property type="entry name" value="Prot_kinase_dom"/>
</dbReference>
<reference evidence="10 11" key="1">
    <citation type="submission" date="2024-04" db="EMBL/GenBank/DDBJ databases">
        <title>Tritrichomonas musculus Genome.</title>
        <authorList>
            <person name="Alves-Ferreira E."/>
            <person name="Grigg M."/>
            <person name="Lorenzi H."/>
            <person name="Galac M."/>
        </authorList>
    </citation>
    <scope>NUCLEOTIDE SEQUENCE [LARGE SCALE GENOMIC DNA]</scope>
    <source>
        <strain evidence="10 11">EAF2021</strain>
    </source>
</reference>
<evidence type="ECO:0000256" key="7">
    <source>
        <dbReference type="ARBA" id="ARBA00047899"/>
    </source>
</evidence>
<gene>
    <name evidence="10" type="ORF">M9Y10_000559</name>
</gene>
<dbReference type="PANTHER" id="PTHR24361:SF433">
    <property type="entry name" value="PROTEIN KINASE DOMAIN-CONTAINING PROTEIN"/>
    <property type="match status" value="1"/>
</dbReference>
<evidence type="ECO:0000256" key="8">
    <source>
        <dbReference type="ARBA" id="ARBA00048679"/>
    </source>
</evidence>
<keyword evidence="3" id="KW-0808">Transferase</keyword>
<dbReference type="InterPro" id="IPR053235">
    <property type="entry name" value="Ser_Thr_kinase"/>
</dbReference>
<dbReference type="Gene3D" id="1.10.510.10">
    <property type="entry name" value="Transferase(Phosphotransferase) domain 1"/>
    <property type="match status" value="2"/>
</dbReference>
<proteinExistence type="predicted"/>
<keyword evidence="2" id="KW-0723">Serine/threonine-protein kinase</keyword>
<keyword evidence="5" id="KW-0418">Kinase</keyword>
<evidence type="ECO:0000256" key="3">
    <source>
        <dbReference type="ARBA" id="ARBA00022679"/>
    </source>
</evidence>
<evidence type="ECO:0000256" key="5">
    <source>
        <dbReference type="ARBA" id="ARBA00022777"/>
    </source>
</evidence>
<dbReference type="EC" id="2.7.11.1" evidence="1"/>
<comment type="catalytic activity">
    <reaction evidence="8">
        <text>L-seryl-[protein] + ATP = O-phospho-L-seryl-[protein] + ADP + H(+)</text>
        <dbReference type="Rhea" id="RHEA:17989"/>
        <dbReference type="Rhea" id="RHEA-COMP:9863"/>
        <dbReference type="Rhea" id="RHEA-COMP:11604"/>
        <dbReference type="ChEBI" id="CHEBI:15378"/>
        <dbReference type="ChEBI" id="CHEBI:29999"/>
        <dbReference type="ChEBI" id="CHEBI:30616"/>
        <dbReference type="ChEBI" id="CHEBI:83421"/>
        <dbReference type="ChEBI" id="CHEBI:456216"/>
        <dbReference type="EC" id="2.7.11.1"/>
    </reaction>
</comment>
<keyword evidence="11" id="KW-1185">Reference proteome</keyword>